<feature type="region of interest" description="Disordered" evidence="1">
    <location>
        <begin position="1"/>
        <end position="48"/>
    </location>
</feature>
<feature type="compositionally biased region" description="Acidic residues" evidence="1">
    <location>
        <begin position="99"/>
        <end position="111"/>
    </location>
</feature>
<accession>A0A9P8ANS9</accession>
<feature type="compositionally biased region" description="Basic and acidic residues" evidence="1">
    <location>
        <begin position="112"/>
        <end position="122"/>
    </location>
</feature>
<dbReference type="Proteomes" id="UP000812287">
    <property type="component" value="Unassembled WGS sequence"/>
</dbReference>
<gene>
    <name evidence="2" type="ORF">BT62DRAFT_1010234</name>
</gene>
<dbReference type="EMBL" id="MU250550">
    <property type="protein sequence ID" value="KAG7442623.1"/>
    <property type="molecule type" value="Genomic_DNA"/>
</dbReference>
<comment type="caution">
    <text evidence="2">The sequence shown here is derived from an EMBL/GenBank/DDBJ whole genome shotgun (WGS) entry which is preliminary data.</text>
</comment>
<feature type="region of interest" description="Disordered" evidence="1">
    <location>
        <begin position="89"/>
        <end position="122"/>
    </location>
</feature>
<proteinExistence type="predicted"/>
<organism evidence="2 3">
    <name type="scientific">Guyanagaster necrorhizus</name>
    <dbReference type="NCBI Taxonomy" id="856835"/>
    <lineage>
        <taxon>Eukaryota</taxon>
        <taxon>Fungi</taxon>
        <taxon>Dikarya</taxon>
        <taxon>Basidiomycota</taxon>
        <taxon>Agaricomycotina</taxon>
        <taxon>Agaricomycetes</taxon>
        <taxon>Agaricomycetidae</taxon>
        <taxon>Agaricales</taxon>
        <taxon>Marasmiineae</taxon>
        <taxon>Physalacriaceae</taxon>
        <taxon>Guyanagaster</taxon>
    </lineage>
</organism>
<evidence type="ECO:0000313" key="3">
    <source>
        <dbReference type="Proteomes" id="UP000812287"/>
    </source>
</evidence>
<dbReference type="OrthoDB" id="21243at2759"/>
<name>A0A9P8ANS9_9AGAR</name>
<evidence type="ECO:0000256" key="1">
    <source>
        <dbReference type="SAM" id="MobiDB-lite"/>
    </source>
</evidence>
<dbReference type="AlphaFoldDB" id="A0A9P8ANS9"/>
<dbReference type="RefSeq" id="XP_043036123.1">
    <property type="nucleotide sequence ID" value="XM_043177628.1"/>
</dbReference>
<keyword evidence="3" id="KW-1185">Reference proteome</keyword>
<feature type="compositionally biased region" description="Basic and acidic residues" evidence="1">
    <location>
        <begin position="24"/>
        <end position="40"/>
    </location>
</feature>
<evidence type="ECO:0000313" key="2">
    <source>
        <dbReference type="EMBL" id="KAG7442623.1"/>
    </source>
</evidence>
<protein>
    <submittedName>
        <fullName evidence="2">Uncharacterized protein</fullName>
    </submittedName>
</protein>
<dbReference type="GeneID" id="66099915"/>
<reference evidence="2" key="1">
    <citation type="submission" date="2020-11" db="EMBL/GenBank/DDBJ databases">
        <title>Adaptations for nitrogen fixation in a non-lichenized fungal sporocarp promotes dispersal by wood-feeding termites.</title>
        <authorList>
            <consortium name="DOE Joint Genome Institute"/>
            <person name="Koch R.A."/>
            <person name="Yoon G."/>
            <person name="Arayal U."/>
            <person name="Lail K."/>
            <person name="Amirebrahimi M."/>
            <person name="Labutti K."/>
            <person name="Lipzen A."/>
            <person name="Riley R."/>
            <person name="Barry K."/>
            <person name="Henrissat B."/>
            <person name="Grigoriev I.V."/>
            <person name="Herr J.R."/>
            <person name="Aime M.C."/>
        </authorList>
    </citation>
    <scope>NUCLEOTIDE SEQUENCE</scope>
    <source>
        <strain evidence="2">MCA 3950</strain>
    </source>
</reference>
<sequence>MNENSKKHYFRSPRRSSSAGKNQRAKEARKVAKAESKPSDDDLNPNKYYELRSRQILALKASQNPDPYPHKFHVTSFITTYIRLRKHDSTRPQQWNNTVEDEDEREEEAEEGGVKGLEKRSVEETVVTTSPCRFVHALLENPGFSVLKTGRGFDGSSSGAGRMCLGWPLATESAKSANWGVFYERGNRRHK</sequence>